<dbReference type="EMBL" id="SRLO01000523">
    <property type="protein sequence ID" value="TNN53189.1"/>
    <property type="molecule type" value="Genomic_DNA"/>
</dbReference>
<proteinExistence type="predicted"/>
<gene>
    <name evidence="1" type="ORF">EYF80_036608</name>
</gene>
<accession>A0A4Z2GIJ2</accession>
<evidence type="ECO:0000313" key="2">
    <source>
        <dbReference type="Proteomes" id="UP000314294"/>
    </source>
</evidence>
<dbReference type="AlphaFoldDB" id="A0A4Z2GIJ2"/>
<keyword evidence="2" id="KW-1185">Reference proteome</keyword>
<sequence length="102" mass="11296">MYMHLSVATEAAASKANCLITLSSKYFCSHLVMSASRARICSSFSLKCSISTHIYHLVGAHHHADRLPLQVVEGVRVREMSGLDWCLGLGRSLERLLLLLLL</sequence>
<organism evidence="1 2">
    <name type="scientific">Liparis tanakae</name>
    <name type="common">Tanaka's snailfish</name>
    <dbReference type="NCBI Taxonomy" id="230148"/>
    <lineage>
        <taxon>Eukaryota</taxon>
        <taxon>Metazoa</taxon>
        <taxon>Chordata</taxon>
        <taxon>Craniata</taxon>
        <taxon>Vertebrata</taxon>
        <taxon>Euteleostomi</taxon>
        <taxon>Actinopterygii</taxon>
        <taxon>Neopterygii</taxon>
        <taxon>Teleostei</taxon>
        <taxon>Neoteleostei</taxon>
        <taxon>Acanthomorphata</taxon>
        <taxon>Eupercaria</taxon>
        <taxon>Perciformes</taxon>
        <taxon>Cottioidei</taxon>
        <taxon>Cottales</taxon>
        <taxon>Liparidae</taxon>
        <taxon>Liparis</taxon>
    </lineage>
</organism>
<name>A0A4Z2GIJ2_9TELE</name>
<comment type="caution">
    <text evidence="1">The sequence shown here is derived from an EMBL/GenBank/DDBJ whole genome shotgun (WGS) entry which is preliminary data.</text>
</comment>
<reference evidence="1 2" key="1">
    <citation type="submission" date="2019-03" db="EMBL/GenBank/DDBJ databases">
        <title>First draft genome of Liparis tanakae, snailfish: a comprehensive survey of snailfish specific genes.</title>
        <authorList>
            <person name="Kim W."/>
            <person name="Song I."/>
            <person name="Jeong J.-H."/>
            <person name="Kim D."/>
            <person name="Kim S."/>
            <person name="Ryu S."/>
            <person name="Song J.Y."/>
            <person name="Lee S.K."/>
        </authorList>
    </citation>
    <scope>NUCLEOTIDE SEQUENCE [LARGE SCALE GENOMIC DNA]</scope>
    <source>
        <tissue evidence="1">Muscle</tissue>
    </source>
</reference>
<dbReference type="Proteomes" id="UP000314294">
    <property type="component" value="Unassembled WGS sequence"/>
</dbReference>
<protein>
    <submittedName>
        <fullName evidence="1">Uncharacterized protein</fullName>
    </submittedName>
</protein>
<evidence type="ECO:0000313" key="1">
    <source>
        <dbReference type="EMBL" id="TNN53189.1"/>
    </source>
</evidence>